<feature type="transmembrane region" description="Helical" evidence="1">
    <location>
        <begin position="220"/>
        <end position="237"/>
    </location>
</feature>
<evidence type="ECO:0008006" key="4">
    <source>
        <dbReference type="Google" id="ProtNLM"/>
    </source>
</evidence>
<dbReference type="RefSeq" id="WP_145309127.1">
    <property type="nucleotide sequence ID" value="NZ_CP037452.1"/>
</dbReference>
<reference evidence="2 3" key="1">
    <citation type="submission" date="2019-03" db="EMBL/GenBank/DDBJ databases">
        <title>Deep-cultivation of Planctomycetes and their phenomic and genomic characterization uncovers novel biology.</title>
        <authorList>
            <person name="Wiegand S."/>
            <person name="Jogler M."/>
            <person name="Boedeker C."/>
            <person name="Pinto D."/>
            <person name="Vollmers J."/>
            <person name="Rivas-Marin E."/>
            <person name="Kohn T."/>
            <person name="Peeters S.H."/>
            <person name="Heuer A."/>
            <person name="Rast P."/>
            <person name="Oberbeckmann S."/>
            <person name="Bunk B."/>
            <person name="Jeske O."/>
            <person name="Meyerdierks A."/>
            <person name="Storesund J.E."/>
            <person name="Kallscheuer N."/>
            <person name="Luecker S."/>
            <person name="Lage O.M."/>
            <person name="Pohl T."/>
            <person name="Merkel B.J."/>
            <person name="Hornburger P."/>
            <person name="Mueller R.-W."/>
            <person name="Bruemmer F."/>
            <person name="Labrenz M."/>
            <person name="Spormann A.M."/>
            <person name="Op den Camp H."/>
            <person name="Overmann J."/>
            <person name="Amann R."/>
            <person name="Jetten M.S.M."/>
            <person name="Mascher T."/>
            <person name="Medema M.H."/>
            <person name="Devos D.P."/>
            <person name="Kaster A.-K."/>
            <person name="Ovreas L."/>
            <person name="Rohde M."/>
            <person name="Galperin M.Y."/>
            <person name="Jogler C."/>
        </authorList>
    </citation>
    <scope>NUCLEOTIDE SEQUENCE [LARGE SCALE GENOMIC DNA]</scope>
    <source>
        <strain evidence="2 3">Enr17</strain>
    </source>
</reference>
<keyword evidence="1" id="KW-0812">Transmembrane</keyword>
<feature type="transmembrane region" description="Helical" evidence="1">
    <location>
        <begin position="368"/>
        <end position="388"/>
    </location>
</feature>
<organism evidence="2 3">
    <name type="scientific">Gimesia fumaroli</name>
    <dbReference type="NCBI Taxonomy" id="2527976"/>
    <lineage>
        <taxon>Bacteria</taxon>
        <taxon>Pseudomonadati</taxon>
        <taxon>Planctomycetota</taxon>
        <taxon>Planctomycetia</taxon>
        <taxon>Planctomycetales</taxon>
        <taxon>Planctomycetaceae</taxon>
        <taxon>Gimesia</taxon>
    </lineage>
</organism>
<feature type="transmembrane region" description="Helical" evidence="1">
    <location>
        <begin position="276"/>
        <end position="298"/>
    </location>
</feature>
<protein>
    <recommendedName>
        <fullName evidence="4">Glycosyltransferase RgtA/B/C/D-like domain-containing protein</fullName>
    </recommendedName>
</protein>
<dbReference type="OrthoDB" id="227142at2"/>
<proteinExistence type="predicted"/>
<keyword evidence="3" id="KW-1185">Reference proteome</keyword>
<sequence>MVGNQRTGQITAFTWAAAVIFLLILILNVPLFIRMPLATDVVLYDLQAQMVLNGGTMYQDMFETNLPGIVWVHMLVRSLVGMSSDAIRAVDLVIFSGTAFLLMLWNRRNHLSLSGMLWVGIALFSFYFSISEWSHFQRDTLILLPSMAALWLRRKQTDRLINRSQQVSFASIWGWAFLEGLFWAAAFWVKPFVAVPALCVWIGSQLMIRHFRRLMIDFSSLLLGGLFLGGIGIFWMWQNGAWPAFYETFTEWNPEYVAARKSGWESLRFVQFLYRFYPWFLLHLIAVPLALLALKTYWSNSRNSETDFPAEPGQRDSVLLAFMYLGWLFQSFAFQHLFDYVHPPSHLLAITVIGGYLGSRFQECSLSWGWKGGMAFFLMMVVLSCPAFKPERARLWKTCVMNSSNAHLKSKLALLVQVDWEDLEAVKQYLKTQDLKDEDLHCYNSTLVYLYPELSVKPATRFVFFDSVLIFCPNHRNELYAAVKESPQKFVVTDLIDSGFNRDSALAKSSSSEQLTPPQYPVSLKGAYPWSHPVVFRSGRYLVHKIERPMGKFMGSGKVPTEDRVQEFFKRQKKQNSEKPSS</sequence>
<dbReference type="EMBL" id="CP037452">
    <property type="protein sequence ID" value="QDV50546.1"/>
    <property type="molecule type" value="Genomic_DNA"/>
</dbReference>
<evidence type="ECO:0000256" key="1">
    <source>
        <dbReference type="SAM" id="Phobius"/>
    </source>
</evidence>
<accession>A0A518IBR3</accession>
<feature type="transmembrane region" description="Helical" evidence="1">
    <location>
        <begin position="111"/>
        <end position="130"/>
    </location>
</feature>
<feature type="transmembrane region" description="Helical" evidence="1">
    <location>
        <begin position="318"/>
        <end position="338"/>
    </location>
</feature>
<dbReference type="AlphaFoldDB" id="A0A518IBR3"/>
<keyword evidence="1" id="KW-1133">Transmembrane helix</keyword>
<feature type="transmembrane region" description="Helical" evidence="1">
    <location>
        <begin position="192"/>
        <end position="208"/>
    </location>
</feature>
<name>A0A518IBR3_9PLAN</name>
<evidence type="ECO:0000313" key="3">
    <source>
        <dbReference type="Proteomes" id="UP000318313"/>
    </source>
</evidence>
<keyword evidence="1" id="KW-0472">Membrane</keyword>
<dbReference type="KEGG" id="gfm:Enr17x_25870"/>
<feature type="transmembrane region" description="Helical" evidence="1">
    <location>
        <begin position="12"/>
        <end position="33"/>
    </location>
</feature>
<gene>
    <name evidence="2" type="ORF">Enr17x_25870</name>
</gene>
<dbReference type="Proteomes" id="UP000318313">
    <property type="component" value="Chromosome"/>
</dbReference>
<feature type="transmembrane region" description="Helical" evidence="1">
    <location>
        <begin position="86"/>
        <end position="104"/>
    </location>
</feature>
<evidence type="ECO:0000313" key="2">
    <source>
        <dbReference type="EMBL" id="QDV50546.1"/>
    </source>
</evidence>